<protein>
    <submittedName>
        <fullName evidence="1">Uncharacterized protein</fullName>
    </submittedName>
</protein>
<dbReference type="EMBL" id="BJLB01000001">
    <property type="protein sequence ID" value="GEA34430.1"/>
    <property type="molecule type" value="Genomic_DNA"/>
</dbReference>
<comment type="caution">
    <text evidence="1">The sequence shown here is derived from an EMBL/GenBank/DDBJ whole genome shotgun (WGS) entry which is preliminary data.</text>
</comment>
<accession>A0A829WB29</accession>
<evidence type="ECO:0000313" key="1">
    <source>
        <dbReference type="EMBL" id="GEA34430.1"/>
    </source>
</evidence>
<sequence>MLSFGKERVCWDFIAAFRKDFQLQEAARFLVDSMKELRQDYKGNAPALHTESCGHFYGRNRILNDF</sequence>
<dbReference type="AlphaFoldDB" id="A0A829WB29"/>
<dbReference type="RefSeq" id="WP_038259239.1">
    <property type="nucleotide sequence ID" value="NZ_CAUBLB010000081.1"/>
</dbReference>
<evidence type="ECO:0000313" key="2">
    <source>
        <dbReference type="Proteomes" id="UP000315200"/>
    </source>
</evidence>
<name>A0A829WB29_9FIRM</name>
<gene>
    <name evidence="1" type="ORF">Ccl03g_01430</name>
</gene>
<dbReference type="Proteomes" id="UP000315200">
    <property type="component" value="Unassembled WGS sequence"/>
</dbReference>
<proteinExistence type="predicted"/>
<organism evidence="1 2">
    <name type="scientific">Enterocloster clostridioformis</name>
    <dbReference type="NCBI Taxonomy" id="1531"/>
    <lineage>
        <taxon>Bacteria</taxon>
        <taxon>Bacillati</taxon>
        <taxon>Bacillota</taxon>
        <taxon>Clostridia</taxon>
        <taxon>Lachnospirales</taxon>
        <taxon>Lachnospiraceae</taxon>
        <taxon>Enterocloster</taxon>
    </lineage>
</organism>
<reference evidence="1 2" key="1">
    <citation type="submission" date="2019-06" db="EMBL/GenBank/DDBJ databases">
        <title>Draft genome sequence of [Clostridium] clostridioforme NBRC 113352.</title>
        <authorList>
            <person name="Miura T."/>
            <person name="Furukawa M."/>
            <person name="Shimamura M."/>
            <person name="Ohyama Y."/>
            <person name="Yamazoe A."/>
            <person name="Kawasaki H."/>
        </authorList>
    </citation>
    <scope>NUCLEOTIDE SEQUENCE [LARGE SCALE GENOMIC DNA]</scope>
    <source>
        <strain evidence="1 2">NBRC 113352</strain>
    </source>
</reference>